<dbReference type="EMBL" id="OB665654">
    <property type="protein sequence ID" value="CAD7233110.1"/>
    <property type="molecule type" value="Genomic_DNA"/>
</dbReference>
<feature type="non-terminal residue" evidence="1">
    <location>
        <position position="319"/>
    </location>
</feature>
<dbReference type="AlphaFoldDB" id="A0A7R8ZQA3"/>
<dbReference type="PANTHER" id="PTHR10796">
    <property type="entry name" value="PATCHED-RELATED"/>
    <property type="match status" value="1"/>
</dbReference>
<dbReference type="PANTHER" id="PTHR10796:SF130">
    <property type="entry name" value="PATCHED DOMAIN-CONTAINING PROTEIN 3-LIKE PROTEIN"/>
    <property type="match status" value="1"/>
</dbReference>
<reference evidence="1" key="1">
    <citation type="submission" date="2020-11" db="EMBL/GenBank/DDBJ databases">
        <authorList>
            <person name="Tran Van P."/>
        </authorList>
    </citation>
    <scope>NUCLEOTIDE SEQUENCE</scope>
</reference>
<sequence length="319" mass="35751">MAPSITRSSTENSDASLKKPSFLKRISNVIIGGLEGFFFRYGQAIATRPFVTILICLALVGLCGIGFIKWEEETRPEKLWIPDGGQYIEDTQWIRENLPAQYRFQTVIVTADNVLTPQALNEMNKIRCKVNELRLKRKGNYTFQNQLCAKLPVIPPDTPGGFTGSFSLQNENISKSSIPSGNFIQDTDVKSGLLAKKEPICYPDNREMYCQTAESLPQACYERSLLELLHPGHPGEECIDISTITQEDILNRINGNNQSLWFNSYYDFIDLLGGISRDENQRIVGARAAKMIWVLQINESFVDEDVGTGEVLGGVRIST</sequence>
<organism evidence="1">
    <name type="scientific">Cyprideis torosa</name>
    <dbReference type="NCBI Taxonomy" id="163714"/>
    <lineage>
        <taxon>Eukaryota</taxon>
        <taxon>Metazoa</taxon>
        <taxon>Ecdysozoa</taxon>
        <taxon>Arthropoda</taxon>
        <taxon>Crustacea</taxon>
        <taxon>Oligostraca</taxon>
        <taxon>Ostracoda</taxon>
        <taxon>Podocopa</taxon>
        <taxon>Podocopida</taxon>
        <taxon>Cytherocopina</taxon>
        <taxon>Cytheroidea</taxon>
        <taxon>Cytherideidae</taxon>
        <taxon>Cyprideis</taxon>
    </lineage>
</organism>
<dbReference type="OrthoDB" id="6510177at2759"/>
<accession>A0A7R8ZQA3</accession>
<dbReference type="GO" id="GO:0016020">
    <property type="term" value="C:membrane"/>
    <property type="evidence" value="ECO:0007669"/>
    <property type="project" value="TreeGrafter"/>
</dbReference>
<evidence type="ECO:0000313" key="1">
    <source>
        <dbReference type="EMBL" id="CAD7233110.1"/>
    </source>
</evidence>
<proteinExistence type="predicted"/>
<name>A0A7R8ZQA3_9CRUS</name>
<gene>
    <name evidence="1" type="ORF">CTOB1V02_LOCUS10933</name>
</gene>
<protein>
    <submittedName>
        <fullName evidence="1">Uncharacterized protein</fullName>
    </submittedName>
</protein>
<dbReference type="InterPro" id="IPR051697">
    <property type="entry name" value="Patched_domain-protein"/>
</dbReference>